<protein>
    <submittedName>
        <fullName evidence="6">Carrier superfamily protein</fullName>
    </submittedName>
</protein>
<dbReference type="InterPro" id="IPR018108">
    <property type="entry name" value="MCP_transmembrane"/>
</dbReference>
<comment type="subcellular location">
    <subcellularLocation>
        <location evidence="1">Membrane</location>
        <topology evidence="1">Multi-pass membrane protein</topology>
    </subcellularLocation>
</comment>
<accession>L8GV61</accession>
<name>L8GV61_ACACF</name>
<keyword evidence="5" id="KW-0813">Transport</keyword>
<evidence type="ECO:0000256" key="2">
    <source>
        <dbReference type="ARBA" id="ARBA00022692"/>
    </source>
</evidence>
<evidence type="ECO:0000256" key="3">
    <source>
        <dbReference type="ARBA" id="ARBA00023136"/>
    </source>
</evidence>
<dbReference type="InterPro" id="IPR023395">
    <property type="entry name" value="MCP_dom_sf"/>
</dbReference>
<dbReference type="EMBL" id="KB007981">
    <property type="protein sequence ID" value="ELR16895.1"/>
    <property type="molecule type" value="Genomic_DNA"/>
</dbReference>
<evidence type="ECO:0000256" key="1">
    <source>
        <dbReference type="ARBA" id="ARBA00004141"/>
    </source>
</evidence>
<keyword evidence="2 4" id="KW-0812">Transmembrane</keyword>
<proteinExistence type="inferred from homology"/>
<dbReference type="PANTHER" id="PTHR46080:SF18">
    <property type="entry name" value="MITOCHONDRIAL SUBSTRATE CARRIER FAMILY PROTEIN J"/>
    <property type="match status" value="1"/>
</dbReference>
<dbReference type="KEGG" id="acan:ACA1_042860"/>
<sequence length="322" mass="35220">MKVEDEETTPAHLRYDLGVPFEELDLKKFAFFSSIAFFGESLIYYPLDVIRARLQVARAPFSISAFIRQVQQLGVRGMYRGFVASAAALPSFGVYFLSYNYAKDKLQALNDRHTTNTEHRTAMWVAASAACVADVASAGLLCPVEVVVQRLQIAGLNQTSYASGLDTTLRIWKEEGFRGYYRGFGAMLLTYIPGSVVWQQQQHQGGGGRDELVVGQHQLAQILGGLVAGAMTVVVTNPLDVVKTRLQTQAPSSSASGGKQPKLYAHSWEALRHMAKHEGLAAFGKGLTPRLLLASVVSPVASVVYETVLQLSRKPSHDVRAM</sequence>
<comment type="similarity">
    <text evidence="5">Belongs to the mitochondrial carrier (TC 2.A.29) family.</text>
</comment>
<evidence type="ECO:0000256" key="4">
    <source>
        <dbReference type="PROSITE-ProRule" id="PRU00282"/>
    </source>
</evidence>
<gene>
    <name evidence="6" type="ORF">ACA1_042860</name>
</gene>
<dbReference type="GeneID" id="14917631"/>
<organism evidence="6 7">
    <name type="scientific">Acanthamoeba castellanii (strain ATCC 30010 / Neff)</name>
    <dbReference type="NCBI Taxonomy" id="1257118"/>
    <lineage>
        <taxon>Eukaryota</taxon>
        <taxon>Amoebozoa</taxon>
        <taxon>Discosea</taxon>
        <taxon>Longamoebia</taxon>
        <taxon>Centramoebida</taxon>
        <taxon>Acanthamoebidae</taxon>
        <taxon>Acanthamoeba</taxon>
    </lineage>
</organism>
<dbReference type="Gene3D" id="1.50.40.10">
    <property type="entry name" value="Mitochondrial carrier domain"/>
    <property type="match status" value="2"/>
</dbReference>
<dbReference type="AlphaFoldDB" id="L8GV61"/>
<dbReference type="VEuPathDB" id="AmoebaDB:ACA1_042860"/>
<evidence type="ECO:0000313" key="6">
    <source>
        <dbReference type="EMBL" id="ELR16895.1"/>
    </source>
</evidence>
<keyword evidence="3 4" id="KW-0472">Membrane</keyword>
<dbReference type="PROSITE" id="PS50920">
    <property type="entry name" value="SOLCAR"/>
    <property type="match status" value="3"/>
</dbReference>
<dbReference type="RefSeq" id="XP_004338908.1">
    <property type="nucleotide sequence ID" value="XM_004338860.1"/>
</dbReference>
<evidence type="ECO:0000313" key="7">
    <source>
        <dbReference type="Proteomes" id="UP000011083"/>
    </source>
</evidence>
<keyword evidence="7" id="KW-1185">Reference proteome</keyword>
<dbReference type="GO" id="GO:0016020">
    <property type="term" value="C:membrane"/>
    <property type="evidence" value="ECO:0007669"/>
    <property type="project" value="UniProtKB-SubCell"/>
</dbReference>
<dbReference type="SUPFAM" id="SSF103506">
    <property type="entry name" value="Mitochondrial carrier"/>
    <property type="match status" value="1"/>
</dbReference>
<feature type="repeat" description="Solcar" evidence="4">
    <location>
        <begin position="121"/>
        <end position="208"/>
    </location>
</feature>
<dbReference type="Proteomes" id="UP000011083">
    <property type="component" value="Unassembled WGS sequence"/>
</dbReference>
<dbReference type="OMA" id="GATMIRN"/>
<feature type="repeat" description="Solcar" evidence="4">
    <location>
        <begin position="24"/>
        <end position="105"/>
    </location>
</feature>
<dbReference type="OrthoDB" id="250329at2759"/>
<feature type="repeat" description="Solcar" evidence="4">
    <location>
        <begin position="216"/>
        <end position="311"/>
    </location>
</feature>
<evidence type="ECO:0000256" key="5">
    <source>
        <dbReference type="RuleBase" id="RU000488"/>
    </source>
</evidence>
<dbReference type="Pfam" id="PF00153">
    <property type="entry name" value="Mito_carr"/>
    <property type="match status" value="3"/>
</dbReference>
<dbReference type="PANTHER" id="PTHR46080">
    <property type="entry name" value="MITOCHONDRIAL SUBSTRATE CARRIER FAMILY PROTEIN J"/>
    <property type="match status" value="1"/>
</dbReference>
<reference evidence="6 7" key="1">
    <citation type="journal article" date="2013" name="Genome Biol.">
        <title>Genome of Acanthamoeba castellanii highlights extensive lateral gene transfer and early evolution of tyrosine kinase signaling.</title>
        <authorList>
            <person name="Clarke M."/>
            <person name="Lohan A.J."/>
            <person name="Liu B."/>
            <person name="Lagkouvardos I."/>
            <person name="Roy S."/>
            <person name="Zafar N."/>
            <person name="Bertelli C."/>
            <person name="Schilde C."/>
            <person name="Kianianmomeni A."/>
            <person name="Burglin T.R."/>
            <person name="Frech C."/>
            <person name="Turcotte B."/>
            <person name="Kopec K.O."/>
            <person name="Synnott J.M."/>
            <person name="Choo C."/>
            <person name="Paponov I."/>
            <person name="Finkler A."/>
            <person name="Soon Heng Tan C."/>
            <person name="Hutchins A.P."/>
            <person name="Weinmeier T."/>
            <person name="Rattei T."/>
            <person name="Chu J.S."/>
            <person name="Gimenez G."/>
            <person name="Irimia M."/>
            <person name="Rigden D.J."/>
            <person name="Fitzpatrick D.A."/>
            <person name="Lorenzo-Morales J."/>
            <person name="Bateman A."/>
            <person name="Chiu C.H."/>
            <person name="Tang P."/>
            <person name="Hegemann P."/>
            <person name="Fromm H."/>
            <person name="Raoult D."/>
            <person name="Greub G."/>
            <person name="Miranda-Saavedra D."/>
            <person name="Chen N."/>
            <person name="Nash P."/>
            <person name="Ginger M.L."/>
            <person name="Horn M."/>
            <person name="Schaap P."/>
            <person name="Caler L."/>
            <person name="Loftus B."/>
        </authorList>
    </citation>
    <scope>NUCLEOTIDE SEQUENCE [LARGE SCALE GENOMIC DNA]</scope>
    <source>
        <strain evidence="6 7">Neff</strain>
    </source>
</reference>